<evidence type="ECO:0008006" key="4">
    <source>
        <dbReference type="Google" id="ProtNLM"/>
    </source>
</evidence>
<feature type="transmembrane region" description="Helical" evidence="1">
    <location>
        <begin position="184"/>
        <end position="201"/>
    </location>
</feature>
<dbReference type="Proteomes" id="UP000184420">
    <property type="component" value="Unassembled WGS sequence"/>
</dbReference>
<name>A0A1M7MPQ6_9BACT</name>
<feature type="transmembrane region" description="Helical" evidence="1">
    <location>
        <begin position="208"/>
        <end position="226"/>
    </location>
</feature>
<protein>
    <recommendedName>
        <fullName evidence="4">Dolichyl-phosphate-mannose-protein mannosyltransferase</fullName>
    </recommendedName>
</protein>
<dbReference type="AlphaFoldDB" id="A0A1M7MPQ6"/>
<feature type="transmembrane region" description="Helical" evidence="1">
    <location>
        <begin position="345"/>
        <end position="361"/>
    </location>
</feature>
<gene>
    <name evidence="2" type="ORF">SAMN05444266_11424</name>
</gene>
<feature type="transmembrane region" description="Helical" evidence="1">
    <location>
        <begin position="275"/>
        <end position="296"/>
    </location>
</feature>
<accession>A0A1M7MPQ6</accession>
<feature type="transmembrane region" description="Helical" evidence="1">
    <location>
        <begin position="397"/>
        <end position="414"/>
    </location>
</feature>
<proteinExistence type="predicted"/>
<evidence type="ECO:0000313" key="3">
    <source>
        <dbReference type="Proteomes" id="UP000184420"/>
    </source>
</evidence>
<keyword evidence="1" id="KW-1133">Transmembrane helix</keyword>
<dbReference type="OrthoDB" id="644076at2"/>
<keyword evidence="1" id="KW-0812">Transmembrane</keyword>
<reference evidence="2 3" key="1">
    <citation type="submission" date="2016-11" db="EMBL/GenBank/DDBJ databases">
        <authorList>
            <person name="Jaros S."/>
            <person name="Januszkiewicz K."/>
            <person name="Wedrychowicz H."/>
        </authorList>
    </citation>
    <scope>NUCLEOTIDE SEQUENCE [LARGE SCALE GENOMIC DNA]</scope>
    <source>
        <strain evidence="2 3">DSM 27406</strain>
    </source>
</reference>
<organism evidence="2 3">
    <name type="scientific">Chitinophaga jiangningensis</name>
    <dbReference type="NCBI Taxonomy" id="1419482"/>
    <lineage>
        <taxon>Bacteria</taxon>
        <taxon>Pseudomonadati</taxon>
        <taxon>Bacteroidota</taxon>
        <taxon>Chitinophagia</taxon>
        <taxon>Chitinophagales</taxon>
        <taxon>Chitinophagaceae</taxon>
        <taxon>Chitinophaga</taxon>
    </lineage>
</organism>
<keyword evidence="1" id="KW-0472">Membrane</keyword>
<feature type="transmembrane region" description="Helical" evidence="1">
    <location>
        <begin position="316"/>
        <end position="338"/>
    </location>
</feature>
<feature type="transmembrane region" description="Helical" evidence="1">
    <location>
        <begin position="136"/>
        <end position="153"/>
    </location>
</feature>
<keyword evidence="3" id="KW-1185">Reference proteome</keyword>
<feature type="transmembrane region" description="Helical" evidence="1">
    <location>
        <begin position="246"/>
        <end position="268"/>
    </location>
</feature>
<dbReference type="EMBL" id="FRBL01000014">
    <property type="protein sequence ID" value="SHM92922.1"/>
    <property type="molecule type" value="Genomic_DNA"/>
</dbReference>
<dbReference type="RefSeq" id="WP_143160127.1">
    <property type="nucleotide sequence ID" value="NZ_FRBL01000014.1"/>
</dbReference>
<evidence type="ECO:0000313" key="2">
    <source>
        <dbReference type="EMBL" id="SHM92922.1"/>
    </source>
</evidence>
<evidence type="ECO:0000256" key="1">
    <source>
        <dbReference type="SAM" id="Phobius"/>
    </source>
</evidence>
<sequence>MERRLLLILGIGGYVLLLLITILHRQPPLFDEPLFVRNLYLFDKEGLSARFLLEMNDQAPGPLYQLIHYPLYAVTHWQTPGIRLVNMTLLAGITFLLIRIITLQYKVKSGTAIIYAANIMAVPMIWQISGMALTEIPPIFFSTLAIYWLLLSINRADQSVTRTVLYAVVAGVATGLAILGRSPFLILIPSSYILLWYYRRYKLSWISIGIYTIVALSICMPVFLIWKGLVPPKQALVAAGGINLWHGILAFAYGALLTIIIAPAWFVINRRITIGLVLFYVLLLVLNITVLHYSFAPLSKAVGKVFPAAVTNVYPYIISPALATVAIYYVACCAWQAWQRKSEPVFLFLLSCCMLMLATNLKVTHLFSSRYVGQAAAFLIILLVPYDKFTYSKCIRFALGMIIGLLSLETYFLFR</sequence>
<feature type="transmembrane region" description="Helical" evidence="1">
    <location>
        <begin position="81"/>
        <end position="100"/>
    </location>
</feature>